<evidence type="ECO:0000256" key="4">
    <source>
        <dbReference type="ARBA" id="ARBA00022927"/>
    </source>
</evidence>
<feature type="domain" description="Importin N-terminal" evidence="6">
    <location>
        <begin position="38"/>
        <end position="104"/>
    </location>
</feature>
<dbReference type="InterPro" id="IPR013598">
    <property type="entry name" value="Exportin-1/Importin-b-like"/>
</dbReference>
<dbReference type="InterPro" id="IPR001494">
    <property type="entry name" value="Importin-beta_N"/>
</dbReference>
<comment type="caution">
    <text evidence="7">The sequence shown here is derived from an EMBL/GenBank/DDBJ whole genome shotgun (WGS) entry which is preliminary data.</text>
</comment>
<dbReference type="Pfam" id="PF18777">
    <property type="entry name" value="CRM1_repeat"/>
    <property type="match status" value="1"/>
</dbReference>
<dbReference type="InterPro" id="IPR016024">
    <property type="entry name" value="ARM-type_fold"/>
</dbReference>
<dbReference type="STRING" id="1806994.A0A507CIH4"/>
<evidence type="ECO:0000313" key="7">
    <source>
        <dbReference type="EMBL" id="TPX38006.1"/>
    </source>
</evidence>
<dbReference type="InterPro" id="IPR045065">
    <property type="entry name" value="XPO1/5"/>
</dbReference>
<dbReference type="Pfam" id="PF18784">
    <property type="entry name" value="CRM1_repeat_2"/>
    <property type="match status" value="1"/>
</dbReference>
<dbReference type="GO" id="GO:0031267">
    <property type="term" value="F:small GTPase binding"/>
    <property type="evidence" value="ECO:0007669"/>
    <property type="project" value="InterPro"/>
</dbReference>
<dbReference type="Proteomes" id="UP000319731">
    <property type="component" value="Unassembled WGS sequence"/>
</dbReference>
<keyword evidence="8" id="KW-1185">Reference proteome</keyword>
<keyword evidence="4" id="KW-0653">Protein transport</keyword>
<dbReference type="GO" id="GO:0005634">
    <property type="term" value="C:nucleus"/>
    <property type="evidence" value="ECO:0007669"/>
    <property type="project" value="UniProtKB-SubCell"/>
</dbReference>
<comment type="subcellular location">
    <subcellularLocation>
        <location evidence="1">Nucleus</location>
    </subcellularLocation>
</comment>
<evidence type="ECO:0000256" key="3">
    <source>
        <dbReference type="ARBA" id="ARBA00022448"/>
    </source>
</evidence>
<comment type="similarity">
    <text evidence="2">Belongs to the exportin family.</text>
</comment>
<dbReference type="Pfam" id="PF08389">
    <property type="entry name" value="Xpo1"/>
    <property type="match status" value="1"/>
</dbReference>
<dbReference type="OrthoDB" id="27218at2759"/>
<dbReference type="GO" id="GO:0005049">
    <property type="term" value="F:nuclear export signal receptor activity"/>
    <property type="evidence" value="ECO:0007669"/>
    <property type="project" value="InterPro"/>
</dbReference>
<evidence type="ECO:0000256" key="5">
    <source>
        <dbReference type="ARBA" id="ARBA00023242"/>
    </source>
</evidence>
<dbReference type="GO" id="GO:0000056">
    <property type="term" value="P:ribosomal small subunit export from nucleus"/>
    <property type="evidence" value="ECO:0007669"/>
    <property type="project" value="TreeGrafter"/>
</dbReference>
<keyword evidence="3" id="KW-0813">Transport</keyword>
<protein>
    <recommendedName>
        <fullName evidence="6">Importin N-terminal domain-containing protein</fullName>
    </recommendedName>
</protein>
<dbReference type="SMART" id="SM00913">
    <property type="entry name" value="IBN_N"/>
    <property type="match status" value="1"/>
</dbReference>
<dbReference type="AlphaFoldDB" id="A0A507CIH4"/>
<reference evidence="7 8" key="1">
    <citation type="journal article" date="2019" name="Sci. Rep.">
        <title>Comparative genomics of chytrid fungi reveal insights into the obligate biotrophic and pathogenic lifestyle of Synchytrium endobioticum.</title>
        <authorList>
            <person name="van de Vossenberg B.T.L.H."/>
            <person name="Warris S."/>
            <person name="Nguyen H.D.T."/>
            <person name="van Gent-Pelzer M.P.E."/>
            <person name="Joly D.L."/>
            <person name="van de Geest H.C."/>
            <person name="Bonants P.J.M."/>
            <person name="Smith D.S."/>
            <person name="Levesque C.A."/>
            <person name="van der Lee T.A.J."/>
        </authorList>
    </citation>
    <scope>NUCLEOTIDE SEQUENCE [LARGE SCALE GENOMIC DNA]</scope>
    <source>
        <strain evidence="7 8">JEL517</strain>
    </source>
</reference>
<evidence type="ECO:0000313" key="8">
    <source>
        <dbReference type="Proteomes" id="UP000319731"/>
    </source>
</evidence>
<evidence type="ECO:0000259" key="6">
    <source>
        <dbReference type="PROSITE" id="PS50166"/>
    </source>
</evidence>
<dbReference type="GO" id="GO:0006611">
    <property type="term" value="P:protein export from nucleus"/>
    <property type="evidence" value="ECO:0007669"/>
    <property type="project" value="InterPro"/>
</dbReference>
<dbReference type="PROSITE" id="PS50166">
    <property type="entry name" value="IMPORTIN_B_NT"/>
    <property type="match status" value="1"/>
</dbReference>
<dbReference type="GeneID" id="42001234"/>
<keyword evidence="5" id="KW-0539">Nucleus</keyword>
<sequence>MNAPFESVLDFNAELDVPLLDKVVQTFYTKTGPDQLRAQKIIAEFQEHPDAWKRVDGILERSSYTQTKYIALQILETLIKTMWKALPVEQQQGIKNYIVSVIIKTSSDEVSIEKERTYLGKLNIILKHEWPHNWPTFIPEIINSSKTNLSLCENNMAILKLLSEEIFDFSAEQMTQKKTKDLKQQMCGEFSEVFQLCHEILEKAQKPSLIRATLETLLRFLNWIPLGYIFETNLIDILRNRFLEVPVFRNVTLKCLTEIGGLQVGPEYNPKFVILYNMVMDAIVKMIPLSTDLVRVYENSSDDDQQFIQNLALFLCNFLSVHLRIVEQTGNREALLTGHAYLLMISLVRDREIFKICLEYWTKLVSELYEEVQALPNGAGMTDFGAQMPFGNPGALAGMTGAPGLSTRKGIYTEVLSRLRVVMIERMVKPEEVLVVENDEGEIVREVVKESDTVTLYKSMREVLVYLTHLDVDDTEQIMSEKLSKQMDGTEWSWDNLNKLCWAIGSISGAMSEETEKRFLVTVIKDLLGLCEMKRGKDNKAVVASNIMYIVGQYPRFLKAHWKFLKTVVNKNFEFMHELHEGVQDMACDTFIKISQKCKRHFVMQQPNEPQPYIEEILATIDQITSDLSPQQVHTFYEAVGYLISAQPNKQIQERLIIKFMELPNAAWDNVLSLANQNIDALNNPENIKILGNILKTNVSACLSVGSPFIIQIARIYNEMLNLYKIVSQLISQSVATQGLIATKTPRVRGLRTIKKEILKLIETYVNKADDTKAVAVNLIPGLLETVLGDYTRNVPDARDAEVLLVLASRHMDDAILLILEAVFECTLNMINKDFEEYPEHRVGFFTLLDSINTHCFEALIKLPSNQFKLFLDSIVWAFKHTMRDISDMGLGIMLQLINNFSLKADPVIADAFFQTFYLSILQDVFFVLTNTFHKSGFKLQTSILMQMFALVDAGSIRAPLFDRNQFPDPNMDNRTFLREFVANLLQRAFSHLQPLQLKAFVNGLFTFDKDFIAFKSHVRDFLIQLKEFAGTDSDHLFLDEREAEVEAKKEAERNRNLKIPGMLKPSQLADDGMMD</sequence>
<accession>A0A507CIH4</accession>
<dbReference type="InterPro" id="IPR011989">
    <property type="entry name" value="ARM-like"/>
</dbReference>
<dbReference type="Pfam" id="PF03810">
    <property type="entry name" value="IBN_N"/>
    <property type="match status" value="1"/>
</dbReference>
<dbReference type="Pfam" id="PF18787">
    <property type="entry name" value="CRM1_repeat_3"/>
    <property type="match status" value="1"/>
</dbReference>
<dbReference type="Gene3D" id="1.25.10.10">
    <property type="entry name" value="Leucine-rich Repeat Variant"/>
    <property type="match status" value="1"/>
</dbReference>
<evidence type="ECO:0000256" key="1">
    <source>
        <dbReference type="ARBA" id="ARBA00004123"/>
    </source>
</evidence>
<dbReference type="PANTHER" id="PTHR11223">
    <property type="entry name" value="EXPORTIN 1/5"/>
    <property type="match status" value="1"/>
</dbReference>
<dbReference type="GO" id="GO:0000055">
    <property type="term" value="P:ribosomal large subunit export from nucleus"/>
    <property type="evidence" value="ECO:0007669"/>
    <property type="project" value="TreeGrafter"/>
</dbReference>
<dbReference type="InterPro" id="IPR040485">
    <property type="entry name" value="XPO1_repeat_3"/>
</dbReference>
<dbReference type="Pfam" id="PF08767">
    <property type="entry name" value="CRM1_C"/>
    <property type="match status" value="1"/>
</dbReference>
<dbReference type="InterPro" id="IPR041123">
    <property type="entry name" value="CRM1_repeat"/>
</dbReference>
<dbReference type="GO" id="GO:0005737">
    <property type="term" value="C:cytoplasm"/>
    <property type="evidence" value="ECO:0007669"/>
    <property type="project" value="TreeGrafter"/>
</dbReference>
<gene>
    <name evidence="7" type="ORF">SmJEL517_g00007</name>
</gene>
<dbReference type="SUPFAM" id="SSF48371">
    <property type="entry name" value="ARM repeat"/>
    <property type="match status" value="2"/>
</dbReference>
<name>A0A507CIH4_9FUNG</name>
<dbReference type="InterPro" id="IPR041235">
    <property type="entry name" value="Exp1_repeat_2"/>
</dbReference>
<proteinExistence type="inferred from homology"/>
<dbReference type="InterPro" id="IPR014877">
    <property type="entry name" value="XPO1_C_dom"/>
</dbReference>
<evidence type="ECO:0000256" key="2">
    <source>
        <dbReference type="ARBA" id="ARBA00009466"/>
    </source>
</evidence>
<dbReference type="EMBL" id="QEAO01000001">
    <property type="protein sequence ID" value="TPX38006.1"/>
    <property type="molecule type" value="Genomic_DNA"/>
</dbReference>
<dbReference type="FunFam" id="1.25.10.10:FF:000022">
    <property type="entry name" value="protein EXPORTIN 1A"/>
    <property type="match status" value="1"/>
</dbReference>
<dbReference type="SMART" id="SM01102">
    <property type="entry name" value="CRM1_C"/>
    <property type="match status" value="1"/>
</dbReference>
<dbReference type="PANTHER" id="PTHR11223:SF2">
    <property type="entry name" value="EXPORTIN-1"/>
    <property type="match status" value="1"/>
</dbReference>
<dbReference type="RefSeq" id="XP_031027721.1">
    <property type="nucleotide sequence ID" value="XM_031165937.1"/>
</dbReference>
<organism evidence="7 8">
    <name type="scientific">Synchytrium microbalum</name>
    <dbReference type="NCBI Taxonomy" id="1806994"/>
    <lineage>
        <taxon>Eukaryota</taxon>
        <taxon>Fungi</taxon>
        <taxon>Fungi incertae sedis</taxon>
        <taxon>Chytridiomycota</taxon>
        <taxon>Chytridiomycota incertae sedis</taxon>
        <taxon>Chytridiomycetes</taxon>
        <taxon>Synchytriales</taxon>
        <taxon>Synchytriaceae</taxon>
        <taxon>Synchytrium</taxon>
    </lineage>
</organism>